<organism evidence="2 3">
    <name type="scientific">Gordonia hydrophobica</name>
    <dbReference type="NCBI Taxonomy" id="40516"/>
    <lineage>
        <taxon>Bacteria</taxon>
        <taxon>Bacillati</taxon>
        <taxon>Actinomycetota</taxon>
        <taxon>Actinomycetes</taxon>
        <taxon>Mycobacteriales</taxon>
        <taxon>Gordoniaceae</taxon>
        <taxon>Gordonia</taxon>
    </lineage>
</organism>
<dbReference type="EMBL" id="CP136137">
    <property type="protein sequence ID" value="WYY05773.1"/>
    <property type="molecule type" value="Genomic_DNA"/>
</dbReference>
<dbReference type="CDD" id="cd00531">
    <property type="entry name" value="NTF2_like"/>
    <property type="match status" value="1"/>
</dbReference>
<keyword evidence="3" id="KW-1185">Reference proteome</keyword>
<accession>A0ABZ2TW76</accession>
<dbReference type="InterPro" id="IPR032710">
    <property type="entry name" value="NTF2-like_dom_sf"/>
</dbReference>
<sequence length="159" mass="17493">MPVLSDHTDPMTIHFAAAELLYEYQSLVDAKDLAGLAQIIHPDIELTRHDGTQWGSEAFLDLYRRFAASDVENAQHMATNIVAKANDDGTVDVRSAFVAITTHTAGGARQIWGRYHDTMVHSGERWILTAKRIAVVRTALFGEAMLAPVAIDSFGSVDR</sequence>
<evidence type="ECO:0000259" key="1">
    <source>
        <dbReference type="Pfam" id="PF13577"/>
    </source>
</evidence>
<dbReference type="SUPFAM" id="SSF54427">
    <property type="entry name" value="NTF2-like"/>
    <property type="match status" value="1"/>
</dbReference>
<dbReference type="RefSeq" id="WP_066164654.1">
    <property type="nucleotide sequence ID" value="NZ_CP136137.1"/>
</dbReference>
<gene>
    <name evidence="2" type="ORF">RVF87_11830</name>
</gene>
<name>A0ABZ2TW76_9ACTN</name>
<evidence type="ECO:0000313" key="3">
    <source>
        <dbReference type="Proteomes" id="UP001479933"/>
    </source>
</evidence>
<reference evidence="2 3" key="1">
    <citation type="journal article" date="2023" name="Virus Evol.">
        <title>Computational host range prediction-The good, the bad, and the ugly.</title>
        <authorList>
            <person name="Howell A.A."/>
            <person name="Versoza C.J."/>
            <person name="Pfeifer S.P."/>
        </authorList>
    </citation>
    <scope>NUCLEOTIDE SEQUENCE [LARGE SCALE GENOMIC DNA]</scope>
    <source>
        <strain evidence="2 3">1610/1b</strain>
    </source>
</reference>
<dbReference type="Pfam" id="PF13577">
    <property type="entry name" value="SnoaL_4"/>
    <property type="match status" value="1"/>
</dbReference>
<proteinExistence type="predicted"/>
<evidence type="ECO:0000313" key="2">
    <source>
        <dbReference type="EMBL" id="WYY05773.1"/>
    </source>
</evidence>
<dbReference type="Proteomes" id="UP001479933">
    <property type="component" value="Chromosome"/>
</dbReference>
<protein>
    <submittedName>
        <fullName evidence="2">Nuclear transport factor 2 family protein</fullName>
    </submittedName>
</protein>
<feature type="domain" description="SnoaL-like" evidence="1">
    <location>
        <begin position="18"/>
        <end position="129"/>
    </location>
</feature>
<dbReference type="Gene3D" id="3.10.450.50">
    <property type="match status" value="1"/>
</dbReference>
<dbReference type="InterPro" id="IPR037401">
    <property type="entry name" value="SnoaL-like"/>
</dbReference>